<feature type="region of interest" description="Disordered" evidence="1">
    <location>
        <begin position="167"/>
        <end position="187"/>
    </location>
</feature>
<reference evidence="3" key="1">
    <citation type="submission" date="2023-09" db="EMBL/GenBank/DDBJ databases">
        <title>First report of Pseudomonas coleopterorum DJ13 causing leaf spot on Rhododendron pulchrum Sweet in China.</title>
        <authorList>
            <person name="Zhang Y."/>
        </authorList>
    </citation>
    <scope>NUCLEOTIDE SEQUENCE</scope>
    <source>
        <strain evidence="3">DJ13</strain>
    </source>
</reference>
<dbReference type="RefSeq" id="WP_090361963.1">
    <property type="nucleotide sequence ID" value="NZ_CP134081.1"/>
</dbReference>
<evidence type="ECO:0000259" key="2">
    <source>
        <dbReference type="Pfam" id="PF13590"/>
    </source>
</evidence>
<proteinExistence type="predicted"/>
<evidence type="ECO:0000313" key="3">
    <source>
        <dbReference type="EMBL" id="WNC09386.1"/>
    </source>
</evidence>
<evidence type="ECO:0000256" key="1">
    <source>
        <dbReference type="SAM" id="MobiDB-lite"/>
    </source>
</evidence>
<name>A0AAJ6MST9_9PSED</name>
<dbReference type="Pfam" id="PF13590">
    <property type="entry name" value="DUF4136"/>
    <property type="match status" value="1"/>
</dbReference>
<feature type="domain" description="DUF4136" evidence="2">
    <location>
        <begin position="48"/>
        <end position="204"/>
    </location>
</feature>
<dbReference type="PROSITE" id="PS51257">
    <property type="entry name" value="PROKAR_LIPOPROTEIN"/>
    <property type="match status" value="1"/>
</dbReference>
<gene>
    <name evidence="3" type="ORF">RI108_19325</name>
</gene>
<organism evidence="3 4">
    <name type="scientific">Pseudomonas coleopterorum</name>
    <dbReference type="NCBI Taxonomy" id="1605838"/>
    <lineage>
        <taxon>Bacteria</taxon>
        <taxon>Pseudomonadati</taxon>
        <taxon>Pseudomonadota</taxon>
        <taxon>Gammaproteobacteria</taxon>
        <taxon>Pseudomonadales</taxon>
        <taxon>Pseudomonadaceae</taxon>
        <taxon>Pseudomonas</taxon>
    </lineage>
</organism>
<dbReference type="Proteomes" id="UP001258207">
    <property type="component" value="Chromosome"/>
</dbReference>
<protein>
    <submittedName>
        <fullName evidence="3">DUF4136 domain-containing protein</fullName>
    </submittedName>
</protein>
<evidence type="ECO:0000313" key="4">
    <source>
        <dbReference type="Proteomes" id="UP001258207"/>
    </source>
</evidence>
<dbReference type="Gene3D" id="3.30.160.670">
    <property type="match status" value="1"/>
</dbReference>
<accession>A0AAJ6MST9</accession>
<dbReference type="EMBL" id="CP134081">
    <property type="protein sequence ID" value="WNC09386.1"/>
    <property type="molecule type" value="Genomic_DNA"/>
</dbReference>
<feature type="compositionally biased region" description="Polar residues" evidence="1">
    <location>
        <begin position="170"/>
        <end position="185"/>
    </location>
</feature>
<dbReference type="InterPro" id="IPR025411">
    <property type="entry name" value="DUF4136"/>
</dbReference>
<sequence length="205" mass="22192">MRRLSLCAVCLALTACQSPNPYVASSRPLPPAPAQAAQTFDASAYPAPARDYAQYRNWAWVNGQLPAGTSWADSAQIAEAVSNALDQRGLRPQRGGGTADLRVGTSLRMETRLQQTRDDVGYGAGYGRGYGPYDRYDRFGGYGSYPVVRTYQIQVMVVRIDLFDGKSGQPVWSASAETSSQGSLSDRNEALRNAVQKALTAYPPS</sequence>
<dbReference type="AlphaFoldDB" id="A0AAJ6MST9"/>